<keyword evidence="2" id="KW-1185">Reference proteome</keyword>
<gene>
    <name evidence="1" type="ORF">SPARVUS_LOCUS8831100</name>
</gene>
<accession>A0ABN9E353</accession>
<dbReference type="Proteomes" id="UP001162483">
    <property type="component" value="Unassembled WGS sequence"/>
</dbReference>
<feature type="non-terminal residue" evidence="1">
    <location>
        <position position="1"/>
    </location>
</feature>
<evidence type="ECO:0000313" key="1">
    <source>
        <dbReference type="EMBL" id="CAI9578026.1"/>
    </source>
</evidence>
<comment type="caution">
    <text evidence="1">The sequence shown here is derived from an EMBL/GenBank/DDBJ whole genome shotgun (WGS) entry which is preliminary data.</text>
</comment>
<dbReference type="EMBL" id="CATNWA010014968">
    <property type="protein sequence ID" value="CAI9578026.1"/>
    <property type="molecule type" value="Genomic_DNA"/>
</dbReference>
<protein>
    <submittedName>
        <fullName evidence="1">Uncharacterized protein</fullName>
    </submittedName>
</protein>
<organism evidence="1 2">
    <name type="scientific">Staurois parvus</name>
    <dbReference type="NCBI Taxonomy" id="386267"/>
    <lineage>
        <taxon>Eukaryota</taxon>
        <taxon>Metazoa</taxon>
        <taxon>Chordata</taxon>
        <taxon>Craniata</taxon>
        <taxon>Vertebrata</taxon>
        <taxon>Euteleostomi</taxon>
        <taxon>Amphibia</taxon>
        <taxon>Batrachia</taxon>
        <taxon>Anura</taxon>
        <taxon>Neobatrachia</taxon>
        <taxon>Ranoidea</taxon>
        <taxon>Ranidae</taxon>
        <taxon>Staurois</taxon>
    </lineage>
</organism>
<name>A0ABN9E353_9NEOB</name>
<proteinExistence type="predicted"/>
<reference evidence="1" key="1">
    <citation type="submission" date="2023-05" db="EMBL/GenBank/DDBJ databases">
        <authorList>
            <person name="Stuckert A."/>
        </authorList>
    </citation>
    <scope>NUCLEOTIDE SEQUENCE</scope>
</reference>
<evidence type="ECO:0000313" key="2">
    <source>
        <dbReference type="Proteomes" id="UP001162483"/>
    </source>
</evidence>
<sequence length="86" mass="9612">LHLSQCSQASTVLLAIAKPRHIYRIARQRSLICHSRELVSTALESSGGMFNTTASDSLHCTWRCMAWMQLLGHGNPFHEALYALLC</sequence>